<name>A0ABY0FLE4_9BACT</name>
<keyword evidence="2" id="KW-0812">Transmembrane</keyword>
<sequence length="114" mass="12362">MQQTYTTRRGSSSNTFARNRNTVRHTKRSLGSISQIVIVSMLTLVFGLIYVAEGTKATSFDYEISSVESEITEMNAKKDDLAVEKARLNSVATAKNSTVAAAMEDATVTGYAAD</sequence>
<dbReference type="GO" id="GO:0051301">
    <property type="term" value="P:cell division"/>
    <property type="evidence" value="ECO:0007669"/>
    <property type="project" value="UniProtKB-KW"/>
</dbReference>
<organism evidence="3 4">
    <name type="scientific">Candidatus Nanosyncoccus alces</name>
    <dbReference type="NCBI Taxonomy" id="2171997"/>
    <lineage>
        <taxon>Bacteria</taxon>
        <taxon>Candidatus Saccharimonadota</taxon>
        <taxon>Candidatus Nanosyncoccalia</taxon>
        <taxon>Candidatus Nanosyncoccales</taxon>
        <taxon>Candidatus Nanosyncoccaceae</taxon>
        <taxon>Candidatus Nanosyncoccus</taxon>
    </lineage>
</organism>
<keyword evidence="3" id="KW-0132">Cell division</keyword>
<proteinExistence type="predicted"/>
<evidence type="ECO:0000256" key="1">
    <source>
        <dbReference type="SAM" id="MobiDB-lite"/>
    </source>
</evidence>
<keyword evidence="2" id="KW-0472">Membrane</keyword>
<comment type="caution">
    <text evidence="3">The sequence shown here is derived from an EMBL/GenBank/DDBJ whole genome shotgun (WGS) entry which is preliminary data.</text>
</comment>
<protein>
    <submittedName>
        <fullName evidence="3">Cell division protein FtsL</fullName>
    </submittedName>
</protein>
<evidence type="ECO:0000313" key="4">
    <source>
        <dbReference type="Proteomes" id="UP001191019"/>
    </source>
</evidence>
<reference evidence="3 4" key="2">
    <citation type="journal article" date="2020" name="Cell Rep.">
        <title>Acquisition and Adaptation of Ultra-small Parasitic Reduced Genome Bacteria to Mammalian Hosts.</title>
        <authorList>
            <person name="McLean J.S."/>
            <person name="Bor B."/>
            <person name="Kerns K.A."/>
            <person name="Liu Q."/>
            <person name="To T.T."/>
            <person name="Solden L."/>
            <person name="Hendrickson E.L."/>
            <person name="Wrighton K."/>
            <person name="Shi W."/>
            <person name="He X."/>
        </authorList>
    </citation>
    <scope>NUCLEOTIDE SEQUENCE [LARGE SCALE GENOMIC DNA]</scope>
    <source>
        <strain evidence="3 4">TM7_G3_2_Rum_HOT_351B</strain>
    </source>
</reference>
<feature type="compositionally biased region" description="Polar residues" evidence="1">
    <location>
        <begin position="1"/>
        <end position="20"/>
    </location>
</feature>
<dbReference type="EMBL" id="PRLM01000006">
    <property type="protein sequence ID" value="RYC74572.1"/>
    <property type="molecule type" value="Genomic_DNA"/>
</dbReference>
<keyword evidence="3" id="KW-0131">Cell cycle</keyword>
<feature type="region of interest" description="Disordered" evidence="1">
    <location>
        <begin position="1"/>
        <end position="21"/>
    </location>
</feature>
<keyword evidence="2" id="KW-1133">Transmembrane helix</keyword>
<reference evidence="3 4" key="1">
    <citation type="journal article" date="2018" name="bioRxiv">
        <title>Evidence of independent acquisition and adaption of ultra-small bacteria to human hosts across the highly diverse yet reduced genomes of the phylum Saccharibacteria.</title>
        <authorList>
            <person name="McLean J.S."/>
            <person name="Bor B."/>
            <person name="To T.T."/>
            <person name="Liu Q."/>
            <person name="Kearns K.A."/>
            <person name="Solden L.M."/>
            <person name="Wrighton K.C."/>
            <person name="He X."/>
            <person name="Shi W."/>
        </authorList>
    </citation>
    <scope>NUCLEOTIDE SEQUENCE [LARGE SCALE GENOMIC DNA]</scope>
    <source>
        <strain evidence="3 4">TM7_G3_2_Rum_HOT_351B</strain>
    </source>
</reference>
<evidence type="ECO:0000313" key="3">
    <source>
        <dbReference type="EMBL" id="RYC74572.1"/>
    </source>
</evidence>
<dbReference type="Proteomes" id="UP001191019">
    <property type="component" value="Unassembled WGS sequence"/>
</dbReference>
<feature type="transmembrane region" description="Helical" evidence="2">
    <location>
        <begin position="30"/>
        <end position="52"/>
    </location>
</feature>
<evidence type="ECO:0000256" key="2">
    <source>
        <dbReference type="SAM" id="Phobius"/>
    </source>
</evidence>
<keyword evidence="4" id="KW-1185">Reference proteome</keyword>
<gene>
    <name evidence="3" type="primary">ftsL</name>
    <name evidence="3" type="ORF">G3RUM_00729</name>
</gene>
<accession>A0ABY0FLE4</accession>
<dbReference type="RefSeq" id="WP_129735466.1">
    <property type="nucleotide sequence ID" value="NZ_PRLM01000006.1"/>
</dbReference>